<keyword evidence="3" id="KW-0547">Nucleotide-binding</keyword>
<dbReference type="GO" id="GO:0051301">
    <property type="term" value="P:cell division"/>
    <property type="evidence" value="ECO:0007669"/>
    <property type="project" value="UniProtKB-KW"/>
</dbReference>
<name>A0A3B0U063_9ZZZZ</name>
<reference evidence="7" key="1">
    <citation type="submission" date="2018-06" db="EMBL/GenBank/DDBJ databases">
        <authorList>
            <person name="Zhirakovskaya E."/>
        </authorList>
    </citation>
    <scope>NUCLEOTIDE SEQUENCE</scope>
</reference>
<dbReference type="GO" id="GO:0005524">
    <property type="term" value="F:ATP binding"/>
    <property type="evidence" value="ECO:0007669"/>
    <property type="project" value="UniProtKB-KW"/>
</dbReference>
<dbReference type="GO" id="GO:0004326">
    <property type="term" value="F:tetrahydrofolylpolyglutamate synthase activity"/>
    <property type="evidence" value="ECO:0007669"/>
    <property type="project" value="InterPro"/>
</dbReference>
<dbReference type="InterPro" id="IPR018109">
    <property type="entry name" value="Folylpolyglutamate_synth_CS"/>
</dbReference>
<keyword evidence="1 7" id="KW-0436">Ligase</keyword>
<dbReference type="SUPFAM" id="SSF53623">
    <property type="entry name" value="MurD-like peptide ligases, catalytic domain"/>
    <property type="match status" value="1"/>
</dbReference>
<keyword evidence="5" id="KW-0131">Cell cycle</keyword>
<gene>
    <name evidence="7" type="ORF">MNBD_ALPHA11-1842</name>
</gene>
<evidence type="ECO:0000259" key="6">
    <source>
        <dbReference type="Pfam" id="PF08245"/>
    </source>
</evidence>
<dbReference type="Gene3D" id="3.40.50.720">
    <property type="entry name" value="NAD(P)-binding Rossmann-like Domain"/>
    <property type="match status" value="1"/>
</dbReference>
<dbReference type="PANTHER" id="PTHR43692:SF1">
    <property type="entry name" value="UDP-N-ACETYLMURAMOYLALANINE--D-GLUTAMATE LIGASE"/>
    <property type="match status" value="1"/>
</dbReference>
<evidence type="ECO:0000313" key="7">
    <source>
        <dbReference type="EMBL" id="VAW22380.1"/>
    </source>
</evidence>
<evidence type="ECO:0000256" key="5">
    <source>
        <dbReference type="ARBA" id="ARBA00023306"/>
    </source>
</evidence>
<dbReference type="EMBL" id="UOEQ01000415">
    <property type="protein sequence ID" value="VAW22380.1"/>
    <property type="molecule type" value="Genomic_DNA"/>
</dbReference>
<proteinExistence type="predicted"/>
<dbReference type="AlphaFoldDB" id="A0A3B0U063"/>
<feature type="domain" description="Mur ligase central" evidence="6">
    <location>
        <begin position="110"/>
        <end position="207"/>
    </location>
</feature>
<protein>
    <submittedName>
        <fullName evidence="7">UDP-N-acetylmuramoylalanine--D-glutamate ligase</fullName>
        <ecNumber evidence="7">6.3.2.9</ecNumber>
    </submittedName>
</protein>
<dbReference type="EC" id="6.3.2.9" evidence="7"/>
<evidence type="ECO:0000256" key="4">
    <source>
        <dbReference type="ARBA" id="ARBA00022840"/>
    </source>
</evidence>
<dbReference type="PROSITE" id="PS01011">
    <property type="entry name" value="FOLYLPOLYGLU_SYNT_1"/>
    <property type="match status" value="1"/>
</dbReference>
<keyword evidence="4" id="KW-0067">ATP-binding</keyword>
<organism evidence="7">
    <name type="scientific">hydrothermal vent metagenome</name>
    <dbReference type="NCBI Taxonomy" id="652676"/>
    <lineage>
        <taxon>unclassified sequences</taxon>
        <taxon>metagenomes</taxon>
        <taxon>ecological metagenomes</taxon>
    </lineage>
</organism>
<dbReference type="GO" id="GO:0005737">
    <property type="term" value="C:cytoplasm"/>
    <property type="evidence" value="ECO:0007669"/>
    <property type="project" value="InterPro"/>
</dbReference>
<dbReference type="GO" id="GO:0008360">
    <property type="term" value="P:regulation of cell shape"/>
    <property type="evidence" value="ECO:0007669"/>
    <property type="project" value="InterPro"/>
</dbReference>
<evidence type="ECO:0000256" key="2">
    <source>
        <dbReference type="ARBA" id="ARBA00022618"/>
    </source>
</evidence>
<feature type="non-terminal residue" evidence="7">
    <location>
        <position position="220"/>
    </location>
</feature>
<dbReference type="GO" id="GO:0008764">
    <property type="term" value="F:UDP-N-acetylmuramoylalanine-D-glutamate ligase activity"/>
    <property type="evidence" value="ECO:0007669"/>
    <property type="project" value="UniProtKB-EC"/>
</dbReference>
<dbReference type="Gene3D" id="3.40.1190.10">
    <property type="entry name" value="Mur-like, catalytic domain"/>
    <property type="match status" value="1"/>
</dbReference>
<evidence type="ECO:0000256" key="1">
    <source>
        <dbReference type="ARBA" id="ARBA00022598"/>
    </source>
</evidence>
<dbReference type="InterPro" id="IPR005762">
    <property type="entry name" value="MurD"/>
</dbReference>
<sequence length="220" mass="23950">MSINGPVLLYGAGREALSSRKFLRRVAPDVTVHVCVDEGEADIPDSLQVPVASLPDAFKSGIYQTVIRSPGVSIYKPELIAAKTAGIEITTNVNLWAKFQRGNAKVIALTGTKGKSTTAKLLFTILQAAKLNVGLAGNIGIPVLELEAHEYVVLELSSFQCADLKLAPDFIGVTSLFPEHLDWHKTEEKYFCDKLNLLHQKPPAKYALSEQVIAHKTLSK</sequence>
<dbReference type="InterPro" id="IPR013221">
    <property type="entry name" value="Mur_ligase_cen"/>
</dbReference>
<dbReference type="Pfam" id="PF08245">
    <property type="entry name" value="Mur_ligase_M"/>
    <property type="match status" value="1"/>
</dbReference>
<keyword evidence="2" id="KW-0132">Cell division</keyword>
<dbReference type="InterPro" id="IPR036565">
    <property type="entry name" value="Mur-like_cat_sf"/>
</dbReference>
<dbReference type="PANTHER" id="PTHR43692">
    <property type="entry name" value="UDP-N-ACETYLMURAMOYLALANINE--D-GLUTAMATE LIGASE"/>
    <property type="match status" value="1"/>
</dbReference>
<accession>A0A3B0U063</accession>
<evidence type="ECO:0000256" key="3">
    <source>
        <dbReference type="ARBA" id="ARBA00022741"/>
    </source>
</evidence>